<dbReference type="InterPro" id="IPR000626">
    <property type="entry name" value="Ubiquitin-like_dom"/>
</dbReference>
<dbReference type="OrthoDB" id="267397at2759"/>
<organism evidence="2">
    <name type="scientific">Melanaphis sacchari</name>
    <dbReference type="NCBI Taxonomy" id="742174"/>
    <lineage>
        <taxon>Eukaryota</taxon>
        <taxon>Metazoa</taxon>
        <taxon>Ecdysozoa</taxon>
        <taxon>Arthropoda</taxon>
        <taxon>Hexapoda</taxon>
        <taxon>Insecta</taxon>
        <taxon>Pterygota</taxon>
        <taxon>Neoptera</taxon>
        <taxon>Paraneoptera</taxon>
        <taxon>Hemiptera</taxon>
        <taxon>Sternorrhyncha</taxon>
        <taxon>Aphidomorpha</taxon>
        <taxon>Aphidoidea</taxon>
        <taxon>Aphididae</taxon>
        <taxon>Aphidini</taxon>
        <taxon>Melanaphis</taxon>
    </lineage>
</organism>
<dbReference type="PANTHER" id="PTHR16470">
    <property type="entry name" value="UBIQUITIN DOMAIN-CONTAINING PROTEIN UBFD1"/>
    <property type="match status" value="1"/>
</dbReference>
<dbReference type="InterPro" id="IPR019954">
    <property type="entry name" value="Ubiquitin_CS"/>
</dbReference>
<dbReference type="Pfam" id="PF00240">
    <property type="entry name" value="ubiquitin"/>
    <property type="match status" value="1"/>
</dbReference>
<dbReference type="InterPro" id="IPR029071">
    <property type="entry name" value="Ubiquitin-like_domsf"/>
</dbReference>
<dbReference type="EMBL" id="GFXV01007846">
    <property type="protein sequence ID" value="MBW19651.1"/>
    <property type="molecule type" value="Transcribed_RNA"/>
</dbReference>
<dbReference type="PROSITE" id="PS50053">
    <property type="entry name" value="UBIQUITIN_2"/>
    <property type="match status" value="1"/>
</dbReference>
<protein>
    <submittedName>
        <fullName evidence="2">Ubiquitin domain-containing protein UBFD1</fullName>
    </submittedName>
</protein>
<name>A0A2H8U0T7_9HEMI</name>
<dbReference type="InterPro" id="IPR039120">
    <property type="entry name" value="UBFD1"/>
</dbReference>
<gene>
    <name evidence="2" type="primary">UBFD1_4</name>
</gene>
<dbReference type="PROSITE" id="PS00299">
    <property type="entry name" value="UBIQUITIN_1"/>
    <property type="match status" value="1"/>
</dbReference>
<accession>A0A2H8U0T7</accession>
<dbReference type="SMART" id="SM00213">
    <property type="entry name" value="UBQ"/>
    <property type="match status" value="1"/>
</dbReference>
<dbReference type="PANTHER" id="PTHR16470:SF0">
    <property type="entry name" value="UBIQUITIN DOMAIN-CONTAINING PROTEIN UBFD1"/>
    <property type="match status" value="1"/>
</dbReference>
<dbReference type="GO" id="GO:0003723">
    <property type="term" value="F:RNA binding"/>
    <property type="evidence" value="ECO:0007669"/>
    <property type="project" value="TreeGrafter"/>
</dbReference>
<sequence length="155" mass="17123">MESTEEINGNCEANTETKLTECVVKEETTECTMKELTTESAAEEQTTESVVKEEACDLILNSPSVEFTIIHNKDKYIVSMPLLSTIEQLKNKLVDIIGVPSKMQKIMIKGLAKDDQTLESLNVNSSSKIMVVGAKLQDIVAISLTNTEEVCEICF</sequence>
<dbReference type="AlphaFoldDB" id="A0A2H8U0T7"/>
<proteinExistence type="predicted"/>
<reference evidence="2" key="1">
    <citation type="submission" date="2017-10" db="EMBL/GenBank/DDBJ databases">
        <title>Transcriptome Assembly of Sugarcane Aphid Adults.</title>
        <authorList>
            <person name="Scully E.D."/>
            <person name="Palmer N.A."/>
            <person name="Geib S.M."/>
            <person name="Sarath G."/>
            <person name="Sattler S.E."/>
        </authorList>
    </citation>
    <scope>NUCLEOTIDE SEQUENCE</scope>
    <source>
        <tissue evidence="2">Whole body</tissue>
    </source>
</reference>
<evidence type="ECO:0000259" key="1">
    <source>
        <dbReference type="PROSITE" id="PS50053"/>
    </source>
</evidence>
<dbReference type="CDD" id="cd17047">
    <property type="entry name" value="Ubl_UBFD1"/>
    <property type="match status" value="1"/>
</dbReference>
<feature type="domain" description="Ubiquitin-like" evidence="1">
    <location>
        <begin position="63"/>
        <end position="132"/>
    </location>
</feature>
<evidence type="ECO:0000313" key="2">
    <source>
        <dbReference type="EMBL" id="MBW19651.1"/>
    </source>
</evidence>
<dbReference type="Gene3D" id="3.10.20.90">
    <property type="entry name" value="Phosphatidylinositol 3-kinase Catalytic Subunit, Chain A, domain 1"/>
    <property type="match status" value="1"/>
</dbReference>
<dbReference type="GO" id="GO:0045296">
    <property type="term" value="F:cadherin binding"/>
    <property type="evidence" value="ECO:0007669"/>
    <property type="project" value="TreeGrafter"/>
</dbReference>
<dbReference type="SUPFAM" id="SSF54236">
    <property type="entry name" value="Ubiquitin-like"/>
    <property type="match status" value="1"/>
</dbReference>